<evidence type="ECO:0000256" key="4">
    <source>
        <dbReference type="ARBA" id="ARBA00022630"/>
    </source>
</evidence>
<dbReference type="RefSeq" id="WP_090310522.1">
    <property type="nucleotide sequence ID" value="NZ_FNZE01000007.1"/>
</dbReference>
<proteinExistence type="inferred from homology"/>
<keyword evidence="4" id="KW-0285">Flavoprotein</keyword>
<evidence type="ECO:0000256" key="1">
    <source>
        <dbReference type="ARBA" id="ARBA00001917"/>
    </source>
</evidence>
<dbReference type="GO" id="GO:0010181">
    <property type="term" value="F:FMN binding"/>
    <property type="evidence" value="ECO:0007669"/>
    <property type="project" value="InterPro"/>
</dbReference>
<dbReference type="PROSITE" id="PS50902">
    <property type="entry name" value="FLAVODOXIN_LIKE"/>
    <property type="match status" value="1"/>
</dbReference>
<dbReference type="Gene3D" id="3.40.50.360">
    <property type="match status" value="1"/>
</dbReference>
<accession>A0A1H6Y755</accession>
<dbReference type="Pfam" id="PF00258">
    <property type="entry name" value="Flavodoxin_1"/>
    <property type="match status" value="1"/>
</dbReference>
<keyword evidence="5" id="KW-0288">FMN</keyword>
<evidence type="ECO:0000256" key="6">
    <source>
        <dbReference type="ARBA" id="ARBA00022982"/>
    </source>
</evidence>
<feature type="domain" description="Flavodoxin-like" evidence="7">
    <location>
        <begin position="4"/>
        <end position="146"/>
    </location>
</feature>
<reference evidence="9" key="1">
    <citation type="submission" date="2016-10" db="EMBL/GenBank/DDBJ databases">
        <authorList>
            <person name="Varghese N."/>
            <person name="Submissions S."/>
        </authorList>
    </citation>
    <scope>NUCLEOTIDE SEQUENCE [LARGE SCALE GENOMIC DNA]</scope>
    <source>
        <strain evidence="9">LMG 25967</strain>
    </source>
</reference>
<keyword evidence="3" id="KW-0813">Transport</keyword>
<dbReference type="PANTHER" id="PTHR42809:SF1">
    <property type="entry name" value="FLAVODOXIN 1"/>
    <property type="match status" value="1"/>
</dbReference>
<evidence type="ECO:0000256" key="2">
    <source>
        <dbReference type="ARBA" id="ARBA00005267"/>
    </source>
</evidence>
<comment type="similarity">
    <text evidence="2">Belongs to the flavodoxin family.</text>
</comment>
<evidence type="ECO:0000256" key="5">
    <source>
        <dbReference type="ARBA" id="ARBA00022643"/>
    </source>
</evidence>
<protein>
    <submittedName>
        <fullName evidence="8">MioC protein</fullName>
    </submittedName>
</protein>
<evidence type="ECO:0000313" key="9">
    <source>
        <dbReference type="Proteomes" id="UP000242930"/>
    </source>
</evidence>
<dbReference type="EMBL" id="FNZE01000007">
    <property type="protein sequence ID" value="SEJ32605.1"/>
    <property type="molecule type" value="Genomic_DNA"/>
</dbReference>
<keyword evidence="6" id="KW-0249">Electron transport</keyword>
<dbReference type="InterPro" id="IPR029039">
    <property type="entry name" value="Flavoprotein-like_sf"/>
</dbReference>
<dbReference type="InterPro" id="IPR008254">
    <property type="entry name" value="Flavodoxin/NO_synth"/>
</dbReference>
<dbReference type="AlphaFoldDB" id="A0A1H6Y755"/>
<dbReference type="GO" id="GO:0016655">
    <property type="term" value="F:oxidoreductase activity, acting on NAD(P)H, quinone or similar compound as acceptor"/>
    <property type="evidence" value="ECO:0007669"/>
    <property type="project" value="UniProtKB-ARBA"/>
</dbReference>
<dbReference type="Proteomes" id="UP000242930">
    <property type="component" value="Unassembled WGS sequence"/>
</dbReference>
<gene>
    <name evidence="8" type="ORF">SAMN05216201_10752</name>
</gene>
<dbReference type="STRING" id="915471.SAMN05216201_10752"/>
<sequence>MLEVAILSGSAFGAAEEVARHAEAQLRAAGLDARHLPDIGLDALLALDPQALLVVTSTTGMGEVPDDLQALLDEIDGWQPDWRGRPVAVIGLGDSNYGENFCAAALQAHALLLKLGMRDVQSQLQLDASETVTPAEDAEPWLARLVANLR</sequence>
<dbReference type="InterPro" id="IPR050619">
    <property type="entry name" value="Flavodoxin"/>
</dbReference>
<comment type="cofactor">
    <cofactor evidence="1">
        <name>FMN</name>
        <dbReference type="ChEBI" id="CHEBI:58210"/>
    </cofactor>
</comment>
<dbReference type="PANTHER" id="PTHR42809">
    <property type="entry name" value="FLAVODOXIN 2"/>
    <property type="match status" value="1"/>
</dbReference>
<evidence type="ECO:0000256" key="3">
    <source>
        <dbReference type="ARBA" id="ARBA00022448"/>
    </source>
</evidence>
<dbReference type="OrthoDB" id="359268at2"/>
<keyword evidence="9" id="KW-1185">Reference proteome</keyword>
<name>A0A1H6Y755_9PSED</name>
<evidence type="ECO:0000259" key="7">
    <source>
        <dbReference type="PROSITE" id="PS50902"/>
    </source>
</evidence>
<evidence type="ECO:0000313" key="8">
    <source>
        <dbReference type="EMBL" id="SEJ32605.1"/>
    </source>
</evidence>
<dbReference type="SUPFAM" id="SSF52218">
    <property type="entry name" value="Flavoproteins"/>
    <property type="match status" value="1"/>
</dbReference>
<organism evidence="8 9">
    <name type="scientific">Pseudomonas linyingensis</name>
    <dbReference type="NCBI Taxonomy" id="915471"/>
    <lineage>
        <taxon>Bacteria</taxon>
        <taxon>Pseudomonadati</taxon>
        <taxon>Pseudomonadota</taxon>
        <taxon>Gammaproteobacteria</taxon>
        <taxon>Pseudomonadales</taxon>
        <taxon>Pseudomonadaceae</taxon>
        <taxon>Pseudomonas</taxon>
    </lineage>
</organism>